<sequence>MHPTSLNVLPRSGRGVAYLGALLGAAVSIAANVAHSFIPPDGAPAGWSPRVGAVLLSIFWPVALAVVIELAVRVPWPSGWQYIVVRAVGLLPVAAVAAVVSYRHGSGLLTYYGEDPITTRFGPVAVDGLLLIATMAIVVTGDRAAVVKAALPVVASAAPRPVPLVVPAGIRVLPLVTLRNSQANATGAPVPPSTASGTGAAENFSGGEPAIPPPPPGGRPAAQTRQLWEALKKVNPKLTQTRAAERLGISRWALRSALEATV</sequence>
<keyword evidence="2" id="KW-0472">Membrane</keyword>
<feature type="transmembrane region" description="Helical" evidence="2">
    <location>
        <begin position="16"/>
        <end position="38"/>
    </location>
</feature>
<proteinExistence type="predicted"/>
<protein>
    <submittedName>
        <fullName evidence="3">Uncharacterized protein</fullName>
    </submittedName>
</protein>
<feature type="region of interest" description="Disordered" evidence="1">
    <location>
        <begin position="183"/>
        <end position="222"/>
    </location>
</feature>
<evidence type="ECO:0000313" key="3">
    <source>
        <dbReference type="EMBL" id="SNR57688.1"/>
    </source>
</evidence>
<keyword evidence="2" id="KW-1133">Transmembrane helix</keyword>
<reference evidence="3 4" key="1">
    <citation type="submission" date="2017-06" db="EMBL/GenBank/DDBJ databases">
        <authorList>
            <person name="Kim H.J."/>
            <person name="Triplett B.A."/>
        </authorList>
    </citation>
    <scope>NUCLEOTIDE SEQUENCE [LARGE SCALE GENOMIC DNA]</scope>
    <source>
        <strain evidence="3 4">DSM 43151</strain>
    </source>
</reference>
<feature type="transmembrane region" description="Helical" evidence="2">
    <location>
        <begin position="83"/>
        <end position="101"/>
    </location>
</feature>
<keyword evidence="4" id="KW-1185">Reference proteome</keyword>
<keyword evidence="2" id="KW-0812">Transmembrane</keyword>
<evidence type="ECO:0000256" key="2">
    <source>
        <dbReference type="SAM" id="Phobius"/>
    </source>
</evidence>
<accession>A0A238XGF4</accession>
<organism evidence="3 4">
    <name type="scientific">Actinoplanes regularis</name>
    <dbReference type="NCBI Taxonomy" id="52697"/>
    <lineage>
        <taxon>Bacteria</taxon>
        <taxon>Bacillati</taxon>
        <taxon>Actinomycetota</taxon>
        <taxon>Actinomycetes</taxon>
        <taxon>Micromonosporales</taxon>
        <taxon>Micromonosporaceae</taxon>
        <taxon>Actinoplanes</taxon>
    </lineage>
</organism>
<dbReference type="Proteomes" id="UP000198415">
    <property type="component" value="Unassembled WGS sequence"/>
</dbReference>
<evidence type="ECO:0000313" key="4">
    <source>
        <dbReference type="Proteomes" id="UP000198415"/>
    </source>
</evidence>
<evidence type="ECO:0000256" key="1">
    <source>
        <dbReference type="SAM" id="MobiDB-lite"/>
    </source>
</evidence>
<dbReference type="AlphaFoldDB" id="A0A238XGF4"/>
<name>A0A238XGF4_9ACTN</name>
<dbReference type="EMBL" id="FZNR01000003">
    <property type="protein sequence ID" value="SNR57688.1"/>
    <property type="molecule type" value="Genomic_DNA"/>
</dbReference>
<feature type="transmembrane region" description="Helical" evidence="2">
    <location>
        <begin position="121"/>
        <end position="139"/>
    </location>
</feature>
<gene>
    <name evidence="3" type="ORF">SAMN06264365_103403</name>
</gene>
<feature type="transmembrane region" description="Helical" evidence="2">
    <location>
        <begin position="50"/>
        <end position="71"/>
    </location>
</feature>